<reference evidence="7 8" key="1">
    <citation type="submission" date="2019-03" db="EMBL/GenBank/DDBJ databases">
        <title>Jiella endophytica sp. nov., a novel endophytic bacterium isolated from root of Ficus microcarpa Linn. f.</title>
        <authorList>
            <person name="Tuo L."/>
        </authorList>
    </citation>
    <scope>NUCLEOTIDE SEQUENCE [LARGE SCALE GENOMIC DNA]</scope>
    <source>
        <strain evidence="7 8">CBS5Q-3</strain>
    </source>
</reference>
<keyword evidence="8" id="KW-1185">Reference proteome</keyword>
<dbReference type="GO" id="GO:0000976">
    <property type="term" value="F:transcription cis-regulatory region binding"/>
    <property type="evidence" value="ECO:0007669"/>
    <property type="project" value="TreeGrafter"/>
</dbReference>
<dbReference type="AlphaFoldDB" id="A0A4Y8R9P1"/>
<dbReference type="EMBL" id="SOZD01000010">
    <property type="protein sequence ID" value="TFF18260.1"/>
    <property type="molecule type" value="Genomic_DNA"/>
</dbReference>
<dbReference type="InterPro" id="IPR039538">
    <property type="entry name" value="BetI_C"/>
</dbReference>
<gene>
    <name evidence="7" type="ORF">E3C22_22170</name>
</gene>
<evidence type="ECO:0000313" key="8">
    <source>
        <dbReference type="Proteomes" id="UP000298179"/>
    </source>
</evidence>
<dbReference type="SUPFAM" id="SSF48498">
    <property type="entry name" value="Tetracyclin repressor-like, C-terminal domain"/>
    <property type="match status" value="1"/>
</dbReference>
<dbReference type="Pfam" id="PF00440">
    <property type="entry name" value="TetR_N"/>
    <property type="match status" value="1"/>
</dbReference>
<keyword evidence="3 5" id="KW-0238">DNA-binding</keyword>
<evidence type="ECO:0000313" key="7">
    <source>
        <dbReference type="EMBL" id="TFF18260.1"/>
    </source>
</evidence>
<evidence type="ECO:0000259" key="6">
    <source>
        <dbReference type="PROSITE" id="PS50977"/>
    </source>
</evidence>
<dbReference type="OrthoDB" id="9802802at2"/>
<evidence type="ECO:0000256" key="4">
    <source>
        <dbReference type="ARBA" id="ARBA00023163"/>
    </source>
</evidence>
<evidence type="ECO:0000256" key="3">
    <source>
        <dbReference type="ARBA" id="ARBA00023125"/>
    </source>
</evidence>
<dbReference type="Pfam" id="PF13977">
    <property type="entry name" value="TetR_C_6"/>
    <property type="match status" value="1"/>
</dbReference>
<dbReference type="Proteomes" id="UP000298179">
    <property type="component" value="Unassembled WGS sequence"/>
</dbReference>
<sequence length="268" mass="30019">MRNQTRNPRASRLHLRTIVRSLVSSLIPADIAGDRSGSREQSLRKVEMSESQALHISFPVPPAPTSPHEIRRQQVLEAARTCFARSGFHSTSMHQICAEAQMSPGALYRYFPSKDSIIEAIAEEERVLAAACTQLLFEPGHLVERIVQVGLEYLRHTRDRATGGLTIEIWSESIRNTAVGQRFCEIEETVRAGFQQLLLDARERGEIDAETDIEAALMLIFALADGLVLHLQLRPEMKIETIEPHLRRFVTGLFTPKNQSTAVTARTG</sequence>
<dbReference type="PRINTS" id="PR00455">
    <property type="entry name" value="HTHTETR"/>
</dbReference>
<evidence type="ECO:0000256" key="2">
    <source>
        <dbReference type="ARBA" id="ARBA00023015"/>
    </source>
</evidence>
<organism evidence="7 8">
    <name type="scientific">Jiella endophytica</name>
    <dbReference type="NCBI Taxonomy" id="2558362"/>
    <lineage>
        <taxon>Bacteria</taxon>
        <taxon>Pseudomonadati</taxon>
        <taxon>Pseudomonadota</taxon>
        <taxon>Alphaproteobacteria</taxon>
        <taxon>Hyphomicrobiales</taxon>
        <taxon>Aurantimonadaceae</taxon>
        <taxon>Jiella</taxon>
    </lineage>
</organism>
<evidence type="ECO:0000256" key="5">
    <source>
        <dbReference type="PROSITE-ProRule" id="PRU00335"/>
    </source>
</evidence>
<dbReference type="GO" id="GO:0003700">
    <property type="term" value="F:DNA-binding transcription factor activity"/>
    <property type="evidence" value="ECO:0007669"/>
    <property type="project" value="TreeGrafter"/>
</dbReference>
<dbReference type="InterPro" id="IPR009057">
    <property type="entry name" value="Homeodomain-like_sf"/>
</dbReference>
<feature type="domain" description="HTH tetR-type" evidence="6">
    <location>
        <begin position="69"/>
        <end position="129"/>
    </location>
</feature>
<keyword evidence="4" id="KW-0804">Transcription</keyword>
<dbReference type="FunFam" id="1.10.10.60:FF:000141">
    <property type="entry name" value="TetR family transcriptional regulator"/>
    <property type="match status" value="1"/>
</dbReference>
<dbReference type="PROSITE" id="PS50977">
    <property type="entry name" value="HTH_TETR_2"/>
    <property type="match status" value="1"/>
</dbReference>
<name>A0A4Y8R9P1_9HYPH</name>
<keyword evidence="2" id="KW-0805">Transcription regulation</keyword>
<dbReference type="Gene3D" id="1.10.357.10">
    <property type="entry name" value="Tetracycline Repressor, domain 2"/>
    <property type="match status" value="1"/>
</dbReference>
<evidence type="ECO:0000256" key="1">
    <source>
        <dbReference type="ARBA" id="ARBA00022491"/>
    </source>
</evidence>
<keyword evidence="1" id="KW-0678">Repressor</keyword>
<dbReference type="InterPro" id="IPR050109">
    <property type="entry name" value="HTH-type_TetR-like_transc_reg"/>
</dbReference>
<comment type="caution">
    <text evidence="7">The sequence shown here is derived from an EMBL/GenBank/DDBJ whole genome shotgun (WGS) entry which is preliminary data.</text>
</comment>
<dbReference type="SUPFAM" id="SSF46689">
    <property type="entry name" value="Homeodomain-like"/>
    <property type="match status" value="1"/>
</dbReference>
<dbReference type="InterPro" id="IPR001647">
    <property type="entry name" value="HTH_TetR"/>
</dbReference>
<dbReference type="InterPro" id="IPR036271">
    <property type="entry name" value="Tet_transcr_reg_TetR-rel_C_sf"/>
</dbReference>
<proteinExistence type="predicted"/>
<feature type="DNA-binding region" description="H-T-H motif" evidence="5">
    <location>
        <begin position="92"/>
        <end position="111"/>
    </location>
</feature>
<protein>
    <submittedName>
        <fullName evidence="7">TetR/AcrR family transcriptional regulator</fullName>
    </submittedName>
</protein>
<dbReference type="PANTHER" id="PTHR30055">
    <property type="entry name" value="HTH-TYPE TRANSCRIPTIONAL REGULATOR RUTR"/>
    <property type="match status" value="1"/>
</dbReference>
<accession>A0A4Y8R9P1</accession>
<dbReference type="PANTHER" id="PTHR30055:SF226">
    <property type="entry name" value="HTH-TYPE TRANSCRIPTIONAL REGULATOR PKSA"/>
    <property type="match status" value="1"/>
</dbReference>